<dbReference type="Proteomes" id="UP000548867">
    <property type="component" value="Unassembled WGS sequence"/>
</dbReference>
<gene>
    <name evidence="2" type="ORF">GGR38_002883</name>
</gene>
<keyword evidence="1" id="KW-0472">Membrane</keyword>
<proteinExistence type="predicted"/>
<sequence length="89" mass="9618">MADLSQIPADATAQALVALHSAPLSLRGWWDFLLALAVIALIKFLEVLPHLVTAAGLAVMVLTILEKLIALGWIKNPKRHRKGKSDDLG</sequence>
<evidence type="ECO:0000313" key="2">
    <source>
        <dbReference type="EMBL" id="MBB3955927.1"/>
    </source>
</evidence>
<reference evidence="2 3" key="1">
    <citation type="submission" date="2020-08" db="EMBL/GenBank/DDBJ databases">
        <title>Genomic Encyclopedia of Type Strains, Phase IV (KMG-IV): sequencing the most valuable type-strain genomes for metagenomic binning, comparative biology and taxonomic classification.</title>
        <authorList>
            <person name="Goeker M."/>
        </authorList>
    </citation>
    <scope>NUCLEOTIDE SEQUENCE [LARGE SCALE GENOMIC DNA]</scope>
    <source>
        <strain evidence="2 3">DSM 27057</strain>
    </source>
</reference>
<keyword evidence="1" id="KW-0812">Transmembrane</keyword>
<organism evidence="2 3">
    <name type="scientific">Novosphingobium sediminicola</name>
    <dbReference type="NCBI Taxonomy" id="563162"/>
    <lineage>
        <taxon>Bacteria</taxon>
        <taxon>Pseudomonadati</taxon>
        <taxon>Pseudomonadota</taxon>
        <taxon>Alphaproteobacteria</taxon>
        <taxon>Sphingomonadales</taxon>
        <taxon>Sphingomonadaceae</taxon>
        <taxon>Novosphingobium</taxon>
    </lineage>
</organism>
<evidence type="ECO:0000256" key="1">
    <source>
        <dbReference type="SAM" id="Phobius"/>
    </source>
</evidence>
<keyword evidence="1" id="KW-1133">Transmembrane helix</keyword>
<evidence type="ECO:0000313" key="3">
    <source>
        <dbReference type="Proteomes" id="UP000548867"/>
    </source>
</evidence>
<comment type="caution">
    <text evidence="2">The sequence shown here is derived from an EMBL/GenBank/DDBJ whole genome shotgun (WGS) entry which is preliminary data.</text>
</comment>
<keyword evidence="3" id="KW-1185">Reference proteome</keyword>
<dbReference type="EMBL" id="JACIDX010000010">
    <property type="protein sequence ID" value="MBB3955927.1"/>
    <property type="molecule type" value="Genomic_DNA"/>
</dbReference>
<dbReference type="AlphaFoldDB" id="A0A7W6CQP6"/>
<feature type="transmembrane region" description="Helical" evidence="1">
    <location>
        <begin position="51"/>
        <end position="74"/>
    </location>
</feature>
<dbReference type="RefSeq" id="WP_183626628.1">
    <property type="nucleotide sequence ID" value="NZ_JACIDX010000010.1"/>
</dbReference>
<accession>A0A7W6CQP6</accession>
<protein>
    <submittedName>
        <fullName evidence="2">Uncharacterized protein</fullName>
    </submittedName>
</protein>
<name>A0A7W6CQP6_9SPHN</name>